<protein>
    <submittedName>
        <fullName evidence="1">Uncharacterized protein</fullName>
    </submittedName>
</protein>
<comment type="caution">
    <text evidence="1">The sequence shown here is derived from an EMBL/GenBank/DDBJ whole genome shotgun (WGS) entry which is preliminary data.</text>
</comment>
<sequence>MPTTLPPQPPTPCLLPPHTLPACPPHTCLLPHHTLPPASHTCLSLPTLPPPPTPCASASPPCLLRSHIPASSSTHPASCLTHPCLPVLPPPCSCIQTLPPASMPPTPASCLPHLLSCPHTCLPLPHPGFLPSTPCFLPPTTLLLPPTPCFLPPPHLPPDIPHPASCHTITLPPASHTHTQPTTQPRHSPVKYYIIAIQIPISKMWTCLLRALAHTLTPRPFLKDKEFLLAQREKGQAGRFRCARYGKKLKESVCRNESSLSRKPFNRRPKGEEMVELESSRLSHQVQPTLPNYIDFSSTPGSLLHQKKRLR</sequence>
<evidence type="ECO:0000313" key="1">
    <source>
        <dbReference type="EMBL" id="KAG0716565.1"/>
    </source>
</evidence>
<dbReference type="Proteomes" id="UP000770661">
    <property type="component" value="Unassembled WGS sequence"/>
</dbReference>
<organism evidence="1 2">
    <name type="scientific">Chionoecetes opilio</name>
    <name type="common">Atlantic snow crab</name>
    <name type="synonym">Cancer opilio</name>
    <dbReference type="NCBI Taxonomy" id="41210"/>
    <lineage>
        <taxon>Eukaryota</taxon>
        <taxon>Metazoa</taxon>
        <taxon>Ecdysozoa</taxon>
        <taxon>Arthropoda</taxon>
        <taxon>Crustacea</taxon>
        <taxon>Multicrustacea</taxon>
        <taxon>Malacostraca</taxon>
        <taxon>Eumalacostraca</taxon>
        <taxon>Eucarida</taxon>
        <taxon>Decapoda</taxon>
        <taxon>Pleocyemata</taxon>
        <taxon>Brachyura</taxon>
        <taxon>Eubrachyura</taxon>
        <taxon>Majoidea</taxon>
        <taxon>Majidae</taxon>
        <taxon>Chionoecetes</taxon>
    </lineage>
</organism>
<evidence type="ECO:0000313" key="2">
    <source>
        <dbReference type="Proteomes" id="UP000770661"/>
    </source>
</evidence>
<dbReference type="EMBL" id="JACEEZ010018752">
    <property type="protein sequence ID" value="KAG0716565.1"/>
    <property type="molecule type" value="Genomic_DNA"/>
</dbReference>
<accession>A0A8J5CNM9</accession>
<gene>
    <name evidence="1" type="ORF">GWK47_009361</name>
</gene>
<dbReference type="AlphaFoldDB" id="A0A8J5CNM9"/>
<name>A0A8J5CNM9_CHIOP</name>
<reference evidence="1" key="1">
    <citation type="submission" date="2020-07" db="EMBL/GenBank/DDBJ databases">
        <title>The High-quality genome of the commercially important snow crab, Chionoecetes opilio.</title>
        <authorList>
            <person name="Jeong J.-H."/>
            <person name="Ryu S."/>
        </authorList>
    </citation>
    <scope>NUCLEOTIDE SEQUENCE</scope>
    <source>
        <strain evidence="1">MADBK_172401_WGS</strain>
        <tissue evidence="1">Digestive gland</tissue>
    </source>
</reference>
<keyword evidence="2" id="KW-1185">Reference proteome</keyword>
<proteinExistence type="predicted"/>